<gene>
    <name evidence="3" type="primary">rsmD</name>
    <name evidence="3" type="ORF">GCM10009640_27890</name>
</gene>
<evidence type="ECO:0000313" key="4">
    <source>
        <dbReference type="Proteomes" id="UP001501266"/>
    </source>
</evidence>
<dbReference type="EMBL" id="BAAAKK010000006">
    <property type="protein sequence ID" value="GAA1426527.1"/>
    <property type="molecule type" value="Genomic_DNA"/>
</dbReference>
<keyword evidence="1" id="KW-0489">Methyltransferase</keyword>
<dbReference type="PROSITE" id="PS00092">
    <property type="entry name" value="N6_MTASE"/>
    <property type="match status" value="1"/>
</dbReference>
<dbReference type="NCBIfam" id="TIGR00095">
    <property type="entry name" value="16S rRNA (guanine(966)-N(2))-methyltransferase RsmD"/>
    <property type="match status" value="1"/>
</dbReference>
<dbReference type="PANTHER" id="PTHR43542">
    <property type="entry name" value="METHYLTRANSFERASE"/>
    <property type="match status" value="1"/>
</dbReference>
<comment type="caution">
    <text evidence="3">The sequence shown here is derived from an EMBL/GenBank/DDBJ whole genome shotgun (WGS) entry which is preliminary data.</text>
</comment>
<reference evidence="3 4" key="1">
    <citation type="journal article" date="2019" name="Int. J. Syst. Evol. Microbiol.">
        <title>The Global Catalogue of Microorganisms (GCM) 10K type strain sequencing project: providing services to taxonomists for standard genome sequencing and annotation.</title>
        <authorList>
            <consortium name="The Broad Institute Genomics Platform"/>
            <consortium name="The Broad Institute Genome Sequencing Center for Infectious Disease"/>
            <person name="Wu L."/>
            <person name="Ma J."/>
        </authorList>
    </citation>
    <scope>NUCLEOTIDE SEQUENCE [LARGE SCALE GENOMIC DNA]</scope>
    <source>
        <strain evidence="3 4">JCM 12398</strain>
    </source>
</reference>
<sequence>MPPTVVAHATGSVGALVRSRRAGGAADARIACMTRIIGGLAGGARLHVPVRGTRPTAERVREAMFSALDARSLCDGARVLDLFAGSGALGLEAASRGAESVVLVERDRGAAKVAQRNAETVAKAGATRALVEQVTARQFLQRSGKHFDLVFIDPPYALAHDELSATLADLAPLLTHPAMVVVEQSKRAGALDLPGDLELERSRDYGDTTLHYLATTGTAADAGHADAGPADFGHAEP</sequence>
<dbReference type="InterPro" id="IPR029063">
    <property type="entry name" value="SAM-dependent_MTases_sf"/>
</dbReference>
<dbReference type="Pfam" id="PF03602">
    <property type="entry name" value="Cons_hypoth95"/>
    <property type="match status" value="1"/>
</dbReference>
<accession>A0ABN1Z0G9</accession>
<dbReference type="InterPro" id="IPR004398">
    <property type="entry name" value="RNA_MeTrfase_RsmD"/>
</dbReference>
<evidence type="ECO:0000256" key="2">
    <source>
        <dbReference type="ARBA" id="ARBA00022679"/>
    </source>
</evidence>
<organism evidence="3 4">
    <name type="scientific">Agrococcus citreus</name>
    <dbReference type="NCBI Taxonomy" id="84643"/>
    <lineage>
        <taxon>Bacteria</taxon>
        <taxon>Bacillati</taxon>
        <taxon>Actinomycetota</taxon>
        <taxon>Actinomycetes</taxon>
        <taxon>Micrococcales</taxon>
        <taxon>Microbacteriaceae</taxon>
        <taxon>Agrococcus</taxon>
    </lineage>
</organism>
<dbReference type="Proteomes" id="UP001501266">
    <property type="component" value="Unassembled WGS sequence"/>
</dbReference>
<proteinExistence type="predicted"/>
<dbReference type="SUPFAM" id="SSF53335">
    <property type="entry name" value="S-adenosyl-L-methionine-dependent methyltransferases"/>
    <property type="match status" value="1"/>
</dbReference>
<protein>
    <submittedName>
        <fullName evidence="3">16S rRNA (Guanine(966)-N(2))-methyltransferase RsmD</fullName>
    </submittedName>
</protein>
<evidence type="ECO:0000256" key="1">
    <source>
        <dbReference type="ARBA" id="ARBA00022603"/>
    </source>
</evidence>
<name>A0ABN1Z0G9_9MICO</name>
<dbReference type="InterPro" id="IPR002052">
    <property type="entry name" value="DNA_methylase_N6_adenine_CS"/>
</dbReference>
<dbReference type="CDD" id="cd02440">
    <property type="entry name" value="AdoMet_MTases"/>
    <property type="match status" value="1"/>
</dbReference>
<keyword evidence="2" id="KW-0808">Transferase</keyword>
<keyword evidence="4" id="KW-1185">Reference proteome</keyword>
<evidence type="ECO:0000313" key="3">
    <source>
        <dbReference type="EMBL" id="GAA1426527.1"/>
    </source>
</evidence>
<dbReference type="PANTHER" id="PTHR43542:SF1">
    <property type="entry name" value="METHYLTRANSFERASE"/>
    <property type="match status" value="1"/>
</dbReference>
<dbReference type="Gene3D" id="3.40.50.150">
    <property type="entry name" value="Vaccinia Virus protein VP39"/>
    <property type="match status" value="1"/>
</dbReference>